<reference evidence="1 2" key="1">
    <citation type="submission" date="2017-07" db="EMBL/GenBank/DDBJ databases">
        <title>Recovery of genomes from metagenomes via a dereplication, aggregation, and scoring strategy.</title>
        <authorList>
            <person name="Sieber C.M."/>
            <person name="Probst A.J."/>
            <person name="Sharrar A."/>
            <person name="Thomas B.C."/>
            <person name="Hess M."/>
            <person name="Tringe S.G."/>
            <person name="Banfield J.F."/>
        </authorList>
    </citation>
    <scope>NUCLEOTIDE SEQUENCE [LARGE SCALE GENOMIC DNA]</scope>
    <source>
        <strain evidence="1">JGI_Cruoil_03_51_56</strain>
    </source>
</reference>
<evidence type="ECO:0000313" key="2">
    <source>
        <dbReference type="Proteomes" id="UP000215559"/>
    </source>
</evidence>
<dbReference type="Proteomes" id="UP000215559">
    <property type="component" value="Unassembled WGS sequence"/>
</dbReference>
<dbReference type="EMBL" id="NOZP01000137">
    <property type="protein sequence ID" value="OYD14770.1"/>
    <property type="molecule type" value="Genomic_DNA"/>
</dbReference>
<dbReference type="AlphaFoldDB" id="A0A235BQK6"/>
<sequence>MTGDGFCPLQHQGMARQTAICFFLLSSIAVGITDLRLVEESVLTQGIVAGSGHIAVYKGTGPHQFERVGY</sequence>
<accession>A0A235BQK6</accession>
<proteinExistence type="predicted"/>
<protein>
    <submittedName>
        <fullName evidence="1">Uncharacterized protein</fullName>
    </submittedName>
</protein>
<organism evidence="1 2">
    <name type="scientific">candidate division WOR-3 bacterium JGI_Cruoil_03_51_56</name>
    <dbReference type="NCBI Taxonomy" id="1973747"/>
    <lineage>
        <taxon>Bacteria</taxon>
        <taxon>Bacteria division WOR-3</taxon>
    </lineage>
</organism>
<evidence type="ECO:0000313" key="1">
    <source>
        <dbReference type="EMBL" id="OYD14770.1"/>
    </source>
</evidence>
<comment type="caution">
    <text evidence="1">The sequence shown here is derived from an EMBL/GenBank/DDBJ whole genome shotgun (WGS) entry which is preliminary data.</text>
</comment>
<name>A0A235BQK6_UNCW3</name>
<gene>
    <name evidence="1" type="ORF">CH330_07620</name>
</gene>